<feature type="region of interest" description="Disordered" evidence="1">
    <location>
        <begin position="1"/>
        <end position="45"/>
    </location>
</feature>
<accession>A0A6A4H1N2</accession>
<name>A0A6A4H1N2_9AGAR</name>
<proteinExistence type="predicted"/>
<evidence type="ECO:0000313" key="3">
    <source>
        <dbReference type="Proteomes" id="UP000799118"/>
    </source>
</evidence>
<reference evidence="2" key="1">
    <citation type="journal article" date="2019" name="Environ. Microbiol.">
        <title>Fungal ecological strategies reflected in gene transcription - a case study of two litter decomposers.</title>
        <authorList>
            <person name="Barbi F."/>
            <person name="Kohler A."/>
            <person name="Barry K."/>
            <person name="Baskaran P."/>
            <person name="Daum C."/>
            <person name="Fauchery L."/>
            <person name="Ihrmark K."/>
            <person name="Kuo A."/>
            <person name="LaButti K."/>
            <person name="Lipzen A."/>
            <person name="Morin E."/>
            <person name="Grigoriev I.V."/>
            <person name="Henrissat B."/>
            <person name="Lindahl B."/>
            <person name="Martin F."/>
        </authorList>
    </citation>
    <scope>NUCLEOTIDE SEQUENCE</scope>
    <source>
        <strain evidence="2">JB14</strain>
    </source>
</reference>
<evidence type="ECO:0000313" key="2">
    <source>
        <dbReference type="EMBL" id="KAE9391633.1"/>
    </source>
</evidence>
<keyword evidence="3" id="KW-1185">Reference proteome</keyword>
<dbReference type="EMBL" id="ML769617">
    <property type="protein sequence ID" value="KAE9391633.1"/>
    <property type="molecule type" value="Genomic_DNA"/>
</dbReference>
<protein>
    <submittedName>
        <fullName evidence="2">Uncharacterized protein</fullName>
    </submittedName>
</protein>
<sequence length="441" mass="49501">MSKSAENNKLSTAPESQPAKPIDVEDVEDMENTKPSTKKKNRKLSPFTTAQLAHIDSFFPAFEQLLHQHKLHLGKSGKEHDPSVVSDWINKTVDQILRSPKFKGKLNATLKMSKQWKMAVNDHLKNHCNNVFVKNNHDSLIRNALATDKGTRAHDTTLKATHALVAFQSTVAAKECFRMAKDEEVKVLAAMKHSELPSLNAGAAYQLALTELWNDADQELYGSQLTEDIFKNQDEFQMAMLMTMDILCQSGALGPCELVLLSGFHNKKNQVVAYRLNTSSHSNSDGPQFLDDQVDSGEKRDSDWWSFLDAHLGCHPEPEPEPKKKDIAEFVAKDQLFYVNNLGVPVLKEVDLDDISRVQLASCLTNFLKALWYAPSVPFGEIQANPSDYYDTATFAFPIKFTSPKVMTWAELFDFAGYLTTISHPNNPNPFTFQSKSNMST</sequence>
<evidence type="ECO:0000256" key="1">
    <source>
        <dbReference type="SAM" id="MobiDB-lite"/>
    </source>
</evidence>
<dbReference type="OrthoDB" id="3269304at2759"/>
<organism evidence="2 3">
    <name type="scientific">Gymnopus androsaceus JB14</name>
    <dbReference type="NCBI Taxonomy" id="1447944"/>
    <lineage>
        <taxon>Eukaryota</taxon>
        <taxon>Fungi</taxon>
        <taxon>Dikarya</taxon>
        <taxon>Basidiomycota</taxon>
        <taxon>Agaricomycotina</taxon>
        <taxon>Agaricomycetes</taxon>
        <taxon>Agaricomycetidae</taxon>
        <taxon>Agaricales</taxon>
        <taxon>Marasmiineae</taxon>
        <taxon>Omphalotaceae</taxon>
        <taxon>Gymnopus</taxon>
    </lineage>
</organism>
<feature type="compositionally biased region" description="Polar residues" evidence="1">
    <location>
        <begin position="1"/>
        <end position="15"/>
    </location>
</feature>
<dbReference type="Proteomes" id="UP000799118">
    <property type="component" value="Unassembled WGS sequence"/>
</dbReference>
<gene>
    <name evidence="2" type="ORF">BT96DRAFT_1001106</name>
</gene>
<dbReference type="AlphaFoldDB" id="A0A6A4H1N2"/>